<accession>A0A8H4BH79</accession>
<dbReference type="AlphaFoldDB" id="A0A8H4BH79"/>
<dbReference type="Proteomes" id="UP000469890">
    <property type="component" value="Unassembled WGS sequence"/>
</dbReference>
<evidence type="ECO:0000313" key="1">
    <source>
        <dbReference type="EMBL" id="KAF1801322.1"/>
    </source>
</evidence>
<protein>
    <submittedName>
        <fullName evidence="1">Uncharacterized protein</fullName>
    </submittedName>
</protein>
<proteinExistence type="predicted"/>
<evidence type="ECO:0000313" key="2">
    <source>
        <dbReference type="Proteomes" id="UP000469890"/>
    </source>
</evidence>
<reference evidence="1 2" key="1">
    <citation type="submission" date="2019-09" db="EMBL/GenBank/DDBJ databases">
        <authorList>
            <consortium name="DOE Joint Genome Institute"/>
            <person name="Mondo S.J."/>
            <person name="Navarro-Mendoza M.I."/>
            <person name="Perez-Arques C."/>
            <person name="Panchal S."/>
            <person name="Nicolas F.E."/>
            <person name="Ganguly P."/>
            <person name="Pangilinan J."/>
            <person name="Grigoriev I."/>
            <person name="Heitman J."/>
            <person name="Sanya K."/>
            <person name="Garre V."/>
        </authorList>
    </citation>
    <scope>NUCLEOTIDE SEQUENCE [LARGE SCALE GENOMIC DNA]</scope>
    <source>
        <strain evidence="1 2">MU402</strain>
    </source>
</reference>
<dbReference type="EMBL" id="JAAECE010000005">
    <property type="protein sequence ID" value="KAF1801322.1"/>
    <property type="molecule type" value="Genomic_DNA"/>
</dbReference>
<organism evidence="1 2">
    <name type="scientific">Mucor circinelloides f. lusitanicus</name>
    <name type="common">Mucor racemosus var. lusitanicus</name>
    <dbReference type="NCBI Taxonomy" id="29924"/>
    <lineage>
        <taxon>Eukaryota</taxon>
        <taxon>Fungi</taxon>
        <taxon>Fungi incertae sedis</taxon>
        <taxon>Mucoromycota</taxon>
        <taxon>Mucoromycotina</taxon>
        <taxon>Mucoromycetes</taxon>
        <taxon>Mucorales</taxon>
        <taxon>Mucorineae</taxon>
        <taxon>Mucoraceae</taxon>
        <taxon>Mucor</taxon>
    </lineage>
</organism>
<sequence>MKHRYNVLATRFALRADTLPDDCLLVLLCRGLRYTRLDRFICQNPLYLSLPSPPPASTAALKVVFDDYWQDQVDRQLAAAAVTGAQTLLRACRPSATRPDPILYLPIGRSARSRLVRWRLGRFTNMREECPCTSGEFISRDHFLSCRALDPDLLDALPPAPIGVHRIDHALNCLPDKASAGPPYFWSALLHLLHAIDCLVHPLAVIAPDRDPGSLWFALPH</sequence>
<comment type="caution">
    <text evidence="1">The sequence shown here is derived from an EMBL/GenBank/DDBJ whole genome shotgun (WGS) entry which is preliminary data.</text>
</comment>
<name>A0A8H4BH79_MUCCL</name>
<gene>
    <name evidence="1" type="ORF">FB192DRAFT_1283359</name>
</gene>